<comment type="caution">
    <text evidence="2">The sequence shown here is derived from an EMBL/GenBank/DDBJ whole genome shotgun (WGS) entry which is preliminary data.</text>
</comment>
<keyword evidence="3" id="KW-1185">Reference proteome</keyword>
<organism evidence="2 3">
    <name type="scientific">Nocardioides luteus</name>
    <dbReference type="NCBI Taxonomy" id="1844"/>
    <lineage>
        <taxon>Bacteria</taxon>
        <taxon>Bacillati</taxon>
        <taxon>Actinomycetota</taxon>
        <taxon>Actinomycetes</taxon>
        <taxon>Propionibacteriales</taxon>
        <taxon>Nocardioidaceae</taxon>
        <taxon>Nocardioides</taxon>
    </lineage>
</organism>
<gene>
    <name evidence="2" type="ORF">GCM10017579_19790</name>
</gene>
<reference evidence="2" key="2">
    <citation type="submission" date="2023-01" db="EMBL/GenBank/DDBJ databases">
        <authorList>
            <person name="Sun Q."/>
            <person name="Evtushenko L."/>
        </authorList>
    </citation>
    <scope>NUCLEOTIDE SEQUENCE</scope>
    <source>
        <strain evidence="2">VKM Ac-1246</strain>
    </source>
</reference>
<dbReference type="InterPro" id="IPR051678">
    <property type="entry name" value="AGP_Transferase"/>
</dbReference>
<dbReference type="InterPro" id="IPR011009">
    <property type="entry name" value="Kinase-like_dom_sf"/>
</dbReference>
<sequence>MSFGELGGGLQPLEGGWSGETFLADAGGERSVVRVFADPRHHPQAAEIQEALHRLVRGLVPVPDVLEVRRADPAMGTPALLVTEFVEGVRGDLLLPGLDEERRGRLGHHLGEVAATLAGMPFLTGGTFADRDLRIDPFALDLTEWVESHAEALSWAPADLDALREVAADAQYLLDPVSRVCLVHSDLNPKNLVVDPETLRVRAVLDWEFTHAGSPFTDLGNLLRFERDEAYVSGVLAGYVAIRGGSTSEALELARSADLVALVELAARRTQNPVAARAHDVLLAIARSGNVHIDPEGAPDVPARG</sequence>
<dbReference type="SUPFAM" id="SSF56112">
    <property type="entry name" value="Protein kinase-like (PK-like)"/>
    <property type="match status" value="1"/>
</dbReference>
<dbReference type="InterPro" id="IPR002575">
    <property type="entry name" value="Aminoglycoside_PTrfase"/>
</dbReference>
<protein>
    <recommendedName>
        <fullName evidence="1">Aminoglycoside phosphotransferase domain-containing protein</fullName>
    </recommendedName>
</protein>
<evidence type="ECO:0000313" key="3">
    <source>
        <dbReference type="Proteomes" id="UP001142292"/>
    </source>
</evidence>
<dbReference type="PANTHER" id="PTHR21310:SF15">
    <property type="entry name" value="AMINOGLYCOSIDE PHOSPHOTRANSFERASE DOMAIN-CONTAINING PROTEIN"/>
    <property type="match status" value="1"/>
</dbReference>
<evidence type="ECO:0000259" key="1">
    <source>
        <dbReference type="Pfam" id="PF01636"/>
    </source>
</evidence>
<dbReference type="Pfam" id="PF01636">
    <property type="entry name" value="APH"/>
    <property type="match status" value="1"/>
</dbReference>
<dbReference type="PANTHER" id="PTHR21310">
    <property type="entry name" value="AMINOGLYCOSIDE PHOSPHOTRANSFERASE-RELATED-RELATED"/>
    <property type="match status" value="1"/>
</dbReference>
<name>A0ABQ5SWI4_9ACTN</name>
<proteinExistence type="predicted"/>
<evidence type="ECO:0000313" key="2">
    <source>
        <dbReference type="EMBL" id="GLJ67943.1"/>
    </source>
</evidence>
<accession>A0ABQ5SWI4</accession>
<dbReference type="RefSeq" id="WP_189120039.1">
    <property type="nucleotide sequence ID" value="NZ_BMRK01000017.1"/>
</dbReference>
<dbReference type="EMBL" id="BSEL01000005">
    <property type="protein sequence ID" value="GLJ67943.1"/>
    <property type="molecule type" value="Genomic_DNA"/>
</dbReference>
<reference evidence="2" key="1">
    <citation type="journal article" date="2014" name="Int. J. Syst. Evol. Microbiol.">
        <title>Complete genome of a new Firmicutes species belonging to the dominant human colonic microbiota ('Ruminococcus bicirculans') reveals two chromosomes and a selective capacity to utilize plant glucans.</title>
        <authorList>
            <consortium name="NISC Comparative Sequencing Program"/>
            <person name="Wegmann U."/>
            <person name="Louis P."/>
            <person name="Goesmann A."/>
            <person name="Henrissat B."/>
            <person name="Duncan S.H."/>
            <person name="Flint H.J."/>
        </authorList>
    </citation>
    <scope>NUCLEOTIDE SEQUENCE</scope>
    <source>
        <strain evidence="2">VKM Ac-1246</strain>
    </source>
</reference>
<dbReference type="Gene3D" id="3.90.1200.10">
    <property type="match status" value="1"/>
</dbReference>
<feature type="domain" description="Aminoglycoside phosphotransferase" evidence="1">
    <location>
        <begin position="10"/>
        <end position="240"/>
    </location>
</feature>
<dbReference type="Proteomes" id="UP001142292">
    <property type="component" value="Unassembled WGS sequence"/>
</dbReference>